<keyword evidence="4" id="KW-1185">Reference proteome</keyword>
<evidence type="ECO:0000256" key="1">
    <source>
        <dbReference type="SAM" id="MobiDB-lite"/>
    </source>
</evidence>
<evidence type="ECO:0000256" key="2">
    <source>
        <dbReference type="SAM" id="Phobius"/>
    </source>
</evidence>
<feature type="compositionally biased region" description="Basic and acidic residues" evidence="1">
    <location>
        <begin position="515"/>
        <end position="540"/>
    </location>
</feature>
<feature type="compositionally biased region" description="Acidic residues" evidence="1">
    <location>
        <begin position="87"/>
        <end position="108"/>
    </location>
</feature>
<keyword evidence="2" id="KW-0812">Transmembrane</keyword>
<feature type="compositionally biased region" description="Polar residues" evidence="1">
    <location>
        <begin position="364"/>
        <end position="378"/>
    </location>
</feature>
<feature type="compositionally biased region" description="Basic and acidic residues" evidence="1">
    <location>
        <begin position="268"/>
        <end position="282"/>
    </location>
</feature>
<feature type="compositionally biased region" description="Basic and acidic residues" evidence="1">
    <location>
        <begin position="447"/>
        <end position="462"/>
    </location>
</feature>
<feature type="compositionally biased region" description="Acidic residues" evidence="1">
    <location>
        <begin position="139"/>
        <end position="152"/>
    </location>
</feature>
<feature type="compositionally biased region" description="Polar residues" evidence="1">
    <location>
        <begin position="463"/>
        <end position="475"/>
    </location>
</feature>
<evidence type="ECO:0000313" key="3">
    <source>
        <dbReference type="EMBL" id="KAK7269957.1"/>
    </source>
</evidence>
<dbReference type="Proteomes" id="UP001372338">
    <property type="component" value="Unassembled WGS sequence"/>
</dbReference>
<feature type="compositionally biased region" description="Basic and acidic residues" evidence="1">
    <location>
        <begin position="386"/>
        <end position="398"/>
    </location>
</feature>
<keyword evidence="2" id="KW-0472">Membrane</keyword>
<dbReference type="PANTHER" id="PTHR33700:SF4">
    <property type="entry name" value="MYB-LIKE PROTEIN X"/>
    <property type="match status" value="1"/>
</dbReference>
<feature type="compositionally biased region" description="Polar residues" evidence="1">
    <location>
        <begin position="330"/>
        <end position="356"/>
    </location>
</feature>
<sequence length="549" mass="60298">MIKRFPSRGQRSKGIKVKHILQIILLLGVCFWLIYQVKHNHDKKKEFDENDAKLSVGAQTDQVLKFGRKDLHPVKDELNQNEKHEEVEEEENIVEDDENKPELNEQEEEGNKLETEESDEDKHGVGEQGDEENKHGAEEQEEDENKNEEIEDEGRGGGDEEIDVNDQDKLEVEGDRDEEFMDEEKEKEEGDEKENENSEDEKKGDPVENQSTHEAREEHYKGDDASSAVTHDTHTTSTETETFSLENSDVYSETNITTPENKTSYSDESNRNQNDSDLKVTEGELSDGTNSTAAKVTGTDSMFSPLDSSYPNKTATTNSDSLLEADNKTAPVTSEASNNLTGAGNDTSSSSEQNKTVILPESLHAQNTMANATVTSDVKNVPTEGSEQHGDEVSEKNLTDAVLTASVKTEHVDAGSVESSDPGAGELEKTIRVLAANETGNNSSNSDRNESSDASVSDKSKGNTETSGTNETQNADAAEDEMFRGDTQTDETDETLDSSSANGISDSIDGIDDSSDSHMHEDVTDVRTDLDTLPDIRNEGDNDDETAAE</sequence>
<dbReference type="EMBL" id="JAYWIO010000004">
    <property type="protein sequence ID" value="KAK7269957.1"/>
    <property type="molecule type" value="Genomic_DNA"/>
</dbReference>
<dbReference type="PANTHER" id="PTHR33700">
    <property type="entry name" value="MYB-LIKE PROTEIN X"/>
    <property type="match status" value="1"/>
</dbReference>
<feature type="compositionally biased region" description="Polar residues" evidence="1">
    <location>
        <begin position="243"/>
        <end position="267"/>
    </location>
</feature>
<feature type="compositionally biased region" description="Basic and acidic residues" evidence="1">
    <location>
        <begin position="109"/>
        <end position="138"/>
    </location>
</feature>
<name>A0AAN9F4T7_CROPI</name>
<organism evidence="3 4">
    <name type="scientific">Crotalaria pallida</name>
    <name type="common">Smooth rattlebox</name>
    <name type="synonym">Crotalaria striata</name>
    <dbReference type="NCBI Taxonomy" id="3830"/>
    <lineage>
        <taxon>Eukaryota</taxon>
        <taxon>Viridiplantae</taxon>
        <taxon>Streptophyta</taxon>
        <taxon>Embryophyta</taxon>
        <taxon>Tracheophyta</taxon>
        <taxon>Spermatophyta</taxon>
        <taxon>Magnoliopsida</taxon>
        <taxon>eudicotyledons</taxon>
        <taxon>Gunneridae</taxon>
        <taxon>Pentapetalae</taxon>
        <taxon>rosids</taxon>
        <taxon>fabids</taxon>
        <taxon>Fabales</taxon>
        <taxon>Fabaceae</taxon>
        <taxon>Papilionoideae</taxon>
        <taxon>50 kb inversion clade</taxon>
        <taxon>genistoids sensu lato</taxon>
        <taxon>core genistoids</taxon>
        <taxon>Crotalarieae</taxon>
        <taxon>Crotalaria</taxon>
    </lineage>
</organism>
<reference evidence="3 4" key="1">
    <citation type="submission" date="2024-01" db="EMBL/GenBank/DDBJ databases">
        <title>The genomes of 5 underutilized Papilionoideae crops provide insights into root nodulation and disease resistanc.</title>
        <authorList>
            <person name="Yuan L."/>
        </authorList>
    </citation>
    <scope>NUCLEOTIDE SEQUENCE [LARGE SCALE GENOMIC DNA]</scope>
    <source>
        <strain evidence="3">ZHUSHIDOU_FW_LH</strain>
        <tissue evidence="3">Leaf</tissue>
    </source>
</reference>
<feature type="region of interest" description="Disordered" evidence="1">
    <location>
        <begin position="71"/>
        <end position="549"/>
    </location>
</feature>
<feature type="transmembrane region" description="Helical" evidence="2">
    <location>
        <begin position="20"/>
        <end position="37"/>
    </location>
</feature>
<protein>
    <submittedName>
        <fullName evidence="3">Uncharacterized protein</fullName>
    </submittedName>
</protein>
<proteinExistence type="predicted"/>
<gene>
    <name evidence="3" type="ORF">RIF29_22779</name>
</gene>
<feature type="compositionally biased region" description="Polar residues" evidence="1">
    <location>
        <begin position="287"/>
        <end position="321"/>
    </location>
</feature>
<feature type="compositionally biased region" description="Low complexity" evidence="1">
    <location>
        <begin position="497"/>
        <end position="508"/>
    </location>
</feature>
<feature type="compositionally biased region" description="Basic and acidic residues" evidence="1">
    <location>
        <begin position="71"/>
        <end position="86"/>
    </location>
</feature>
<dbReference type="AlphaFoldDB" id="A0AAN9F4T7"/>
<feature type="compositionally biased region" description="Acidic residues" evidence="1">
    <location>
        <begin position="174"/>
        <end position="199"/>
    </location>
</feature>
<accession>A0AAN9F4T7</accession>
<keyword evidence="2" id="KW-1133">Transmembrane helix</keyword>
<comment type="caution">
    <text evidence="3">The sequence shown here is derived from an EMBL/GenBank/DDBJ whole genome shotgun (WGS) entry which is preliminary data.</text>
</comment>
<evidence type="ECO:0000313" key="4">
    <source>
        <dbReference type="Proteomes" id="UP001372338"/>
    </source>
</evidence>
<feature type="compositionally biased region" description="Basic and acidic residues" evidence="1">
    <location>
        <begin position="200"/>
        <end position="224"/>
    </location>
</feature>